<proteinExistence type="predicted"/>
<dbReference type="InterPro" id="IPR032774">
    <property type="entry name" value="WG_beta_rep"/>
</dbReference>
<gene>
    <name evidence="1" type="ORF">EZJ43_13365</name>
</gene>
<name>A0A4V3A012_9SPHI</name>
<dbReference type="OrthoDB" id="5464673at2"/>
<organism evidence="1 2">
    <name type="scientific">Pedobacter changchengzhani</name>
    <dbReference type="NCBI Taxonomy" id="2529274"/>
    <lineage>
        <taxon>Bacteria</taxon>
        <taxon>Pseudomonadati</taxon>
        <taxon>Bacteroidota</taxon>
        <taxon>Sphingobacteriia</taxon>
        <taxon>Sphingobacteriales</taxon>
        <taxon>Sphingobacteriaceae</taxon>
        <taxon>Pedobacter</taxon>
    </lineage>
</organism>
<evidence type="ECO:0000313" key="2">
    <source>
        <dbReference type="Proteomes" id="UP000295668"/>
    </source>
</evidence>
<dbReference type="PANTHER" id="PTHR37841:SF1">
    <property type="entry name" value="DUF3298 DOMAIN-CONTAINING PROTEIN"/>
    <property type="match status" value="1"/>
</dbReference>
<comment type="caution">
    <text evidence="1">The sequence shown here is derived from an EMBL/GenBank/DDBJ whole genome shotgun (WGS) entry which is preliminary data.</text>
</comment>
<dbReference type="PANTHER" id="PTHR37841">
    <property type="entry name" value="GLR2918 PROTEIN"/>
    <property type="match status" value="1"/>
</dbReference>
<keyword evidence="2" id="KW-1185">Reference proteome</keyword>
<accession>A0A4V3A012</accession>
<sequence>MKFKDKNAKMEIPKLFILILLLFTVTLTSCAQKSISDFKDKNAYIDYLKGKSLGDLKTALTKDTLYLQTRIDSVKDIVFYEDFSLSPTDNDETNNHKLEQAKKFTLTNVDSIKQSFLRYNETLLYTQKYALPNSEFRFSTAEDSDFLLDRNLSQTITNAYLGRDKLIANAIKLSTPDSIAVQTSYHYPTKFETLTINRNIKKTNYKDFEIEVDTIYKSVVHLSLPGALAPKILGCQAVNKEGILMDSHGYYSYPNRGLSNETLFDLNLLKSTLSDAIKAPDKEKALTALDKIPENVFELLATVNDFNADIMKVDENAEDSEVMGKMDSINEKYVGILGVKKQQIKMYFDDDVEKLYVFIATKIDTLNASVITKAKDDSDSKYRVFHQEDIGKYGIVDKKGNIVINAEYNKLVDQGNSYFEEEIDPNSRKRQTYYLDVAAKKLIKIPEGLSFRHKYTEEYSVFENENRQVGLLKNNSKTIVPFKYLNLAKKDNVFMAYDMKDNARIVDLYNIEGDKIQLTDLMDVDFYDDLPGILVVGKNGLKGLVDKDGKTVLPVKYNGLYYLPGSTPMIVYYEKKAKESVGQLRGLMTSEGKILTPAFYRQIHSFTEDLSLFNLLRNEHDVGNYGFVDTSGKVALPAIYQHATSFNEGFSFVQKDEMFFLINKQGKYVVTFPQKNVKFFDDKGDGKDRRYILDEKTYNYKGDLIPTKK</sequence>
<dbReference type="PROSITE" id="PS51257">
    <property type="entry name" value="PROKAR_LIPOPROTEIN"/>
    <property type="match status" value="1"/>
</dbReference>
<dbReference type="EMBL" id="SJCY01000009">
    <property type="protein sequence ID" value="TDG35603.1"/>
    <property type="molecule type" value="Genomic_DNA"/>
</dbReference>
<dbReference type="AlphaFoldDB" id="A0A4V3A012"/>
<dbReference type="Proteomes" id="UP000295668">
    <property type="component" value="Unassembled WGS sequence"/>
</dbReference>
<dbReference type="Pfam" id="PF14903">
    <property type="entry name" value="WG_beta_rep"/>
    <property type="match status" value="2"/>
</dbReference>
<reference evidence="1 2" key="1">
    <citation type="submission" date="2019-02" db="EMBL/GenBank/DDBJ databases">
        <title>Pedobacter sp. nov., a novel speices isolated from soil of pinguins habitat in Antarcitica.</title>
        <authorList>
            <person name="He R.-H."/>
        </authorList>
    </citation>
    <scope>NUCLEOTIDE SEQUENCE [LARGE SCALE GENOMIC DNA]</scope>
    <source>
        <strain evidence="1 2">E01020</strain>
    </source>
</reference>
<dbReference type="RefSeq" id="WP_133263213.1">
    <property type="nucleotide sequence ID" value="NZ_SJCY01000009.1"/>
</dbReference>
<evidence type="ECO:0000313" key="1">
    <source>
        <dbReference type="EMBL" id="TDG35603.1"/>
    </source>
</evidence>
<protein>
    <submittedName>
        <fullName evidence="1">WG repeat-containing protein</fullName>
    </submittedName>
</protein>